<accession>A0A0F7KND7</accession>
<proteinExistence type="predicted"/>
<dbReference type="EMBL" id="KP714101">
    <property type="protein sequence ID" value="AKH40322.1"/>
    <property type="molecule type" value="Genomic_DNA"/>
</dbReference>
<sequence length="516" mass="57986">MNQMDNNSMMPLGINMRQQQQQQTPQQSQQQQYYQMPTQQQPTSSQMLGTMSMPPSMSMPTLTPSASPAPSASMPTQPSGLNFPMPSTAYVNNLIAATNSGSSQQSNANANKFEVVNMTYENFKSERECRLNASYEALADDFSKITKMNLLDDDNMLYTLMVRHVAFDNKQYCFGALANLYRERYSDLYSKYDSLSVYIEYCLSTIIFTSESKLRSACITNAVRLPNSGNFAGFSKIMRNKRKLETTDGSTLDAKISRRSNNKQTMPRHPFYDSTFYKMKQILFSIGKCTEYCIPAEFSSLSFMSAQSTLNKLDKTTTTPYQGLKLTFPKPLVCILNTRDCKNFTFIDMEHMSNLAIILNEMTGKAVSPTSFSFGTKQKMEIINIADGRTMEKSYTDFTMTLVHNMSIFQLMNNSLVGKSYSSYLYRLDDSSKIDERSLEQCQKLIDQNQSVADDLVDKFEAACEAINSANDASNESNLNDVSSGKTNVDIDTNIDDIKSDGVDVVDEVAIVTESN</sequence>
<reference evidence="2" key="1">
    <citation type="journal article" date="2015" name="PLoS Biol.">
        <title>The Discovery, Distribution, and Evolution of Viruses Associated with Drosophila melanogaster.</title>
        <authorList>
            <person name="Webster C.L."/>
            <person name="Waldron F.M."/>
            <person name="Robertson S."/>
            <person name="Crowson D."/>
            <person name="Ferrari G."/>
            <person name="Quintana J.F."/>
            <person name="Brouqui J.M."/>
            <person name="Bayne E.H."/>
            <person name="Longdon B."/>
            <person name="Buck A.H."/>
            <person name="Lazzaro B.P."/>
            <person name="Akorli J."/>
            <person name="Haddrill P.R."/>
            <person name="Obbard D.J."/>
        </authorList>
    </citation>
    <scope>NUCLEOTIDE SEQUENCE</scope>
</reference>
<feature type="region of interest" description="Disordered" evidence="1">
    <location>
        <begin position="17"/>
        <end position="76"/>
    </location>
</feature>
<evidence type="ECO:0000256" key="1">
    <source>
        <dbReference type="SAM" id="MobiDB-lite"/>
    </source>
</evidence>
<protein>
    <submittedName>
        <fullName evidence="2">Putative gp06-like protein</fullName>
    </submittedName>
</protein>
<organism evidence="2">
    <name type="scientific">Kallithea virus</name>
    <dbReference type="NCBI Taxonomy" id="1654582"/>
    <lineage>
        <taxon>Viruses</taxon>
        <taxon>Viruses incertae sedis</taxon>
        <taxon>Naldaviricetes</taxon>
        <taxon>Lefavirales</taxon>
        <taxon>Nudiviridae</taxon>
        <taxon>Alphanudivirus</taxon>
        <taxon>Alphanudivirus dromelanogasteris</taxon>
    </lineage>
</organism>
<evidence type="ECO:0000313" key="2">
    <source>
        <dbReference type="EMBL" id="AKH40322.1"/>
    </source>
</evidence>
<feature type="compositionally biased region" description="Low complexity" evidence="1">
    <location>
        <begin position="18"/>
        <end position="76"/>
    </location>
</feature>
<name>A0A0F7KND7_9VIRU</name>